<name>A0A1S9PBG0_9SPHI</name>
<organism evidence="3 4">
    <name type="scientific">Mucilaginibacter pedocola</name>
    <dbReference type="NCBI Taxonomy" id="1792845"/>
    <lineage>
        <taxon>Bacteria</taxon>
        <taxon>Pseudomonadati</taxon>
        <taxon>Bacteroidota</taxon>
        <taxon>Sphingobacteriia</taxon>
        <taxon>Sphingobacteriales</taxon>
        <taxon>Sphingobacteriaceae</taxon>
        <taxon>Mucilaginibacter</taxon>
    </lineage>
</organism>
<dbReference type="InterPro" id="IPR011006">
    <property type="entry name" value="CheY-like_superfamily"/>
</dbReference>
<evidence type="ECO:0000313" key="4">
    <source>
        <dbReference type="Proteomes" id="UP000189739"/>
    </source>
</evidence>
<dbReference type="PANTHER" id="PTHR44520:SF2">
    <property type="entry name" value="RESPONSE REGULATOR RCP1"/>
    <property type="match status" value="1"/>
</dbReference>
<feature type="modified residue" description="4-aspartylphosphate" evidence="1">
    <location>
        <position position="63"/>
    </location>
</feature>
<dbReference type="PANTHER" id="PTHR44520">
    <property type="entry name" value="RESPONSE REGULATOR RCP1-RELATED"/>
    <property type="match status" value="1"/>
</dbReference>
<dbReference type="AlphaFoldDB" id="A0A1S9PBG0"/>
<dbReference type="OrthoDB" id="1121174at2"/>
<dbReference type="RefSeq" id="WP_078350006.1">
    <property type="nucleotide sequence ID" value="NZ_MBTF01000034.1"/>
</dbReference>
<feature type="domain" description="Response regulatory" evidence="2">
    <location>
        <begin position="6"/>
        <end position="133"/>
    </location>
</feature>
<protein>
    <submittedName>
        <fullName evidence="3">Transcriptional regulator</fullName>
    </submittedName>
</protein>
<keyword evidence="4" id="KW-1185">Reference proteome</keyword>
<evidence type="ECO:0000313" key="3">
    <source>
        <dbReference type="EMBL" id="OOQ58259.1"/>
    </source>
</evidence>
<dbReference type="Proteomes" id="UP000189739">
    <property type="component" value="Unassembled WGS sequence"/>
</dbReference>
<keyword evidence="1" id="KW-0597">Phosphoprotein</keyword>
<proteinExistence type="predicted"/>
<gene>
    <name evidence="3" type="ORF">BC343_11510</name>
</gene>
<evidence type="ECO:0000259" key="2">
    <source>
        <dbReference type="PROSITE" id="PS50110"/>
    </source>
</evidence>
<comment type="caution">
    <text evidence="3">The sequence shown here is derived from an EMBL/GenBank/DDBJ whole genome shotgun (WGS) entry which is preliminary data.</text>
</comment>
<sequence length="136" mass="15406">MTKVDIACVVDDDEIYTFTVKRIIGRSEIANKTIFFHNGQAALDFFIANAHNAEALPDLILLDINMPVLDGWQFLAEYVKLVPEMGKKITVFIVSSSIDEEDYARARAIEIVSDFIVKPLTVDHLHEILKRVQEAE</sequence>
<reference evidence="3 4" key="1">
    <citation type="submission" date="2016-07" db="EMBL/GenBank/DDBJ databases">
        <title>Genomic analysis of zinc-resistant bacterium Mucilaginibacter pedocola TBZ30.</title>
        <authorList>
            <person name="Huang J."/>
            <person name="Tang J."/>
        </authorList>
    </citation>
    <scope>NUCLEOTIDE SEQUENCE [LARGE SCALE GENOMIC DNA]</scope>
    <source>
        <strain evidence="3 4">TBZ30</strain>
    </source>
</reference>
<accession>A0A1S9PBG0</accession>
<dbReference type="Pfam" id="PF00072">
    <property type="entry name" value="Response_reg"/>
    <property type="match status" value="1"/>
</dbReference>
<dbReference type="Gene3D" id="3.40.50.2300">
    <property type="match status" value="1"/>
</dbReference>
<dbReference type="SMART" id="SM00448">
    <property type="entry name" value="REC"/>
    <property type="match status" value="1"/>
</dbReference>
<dbReference type="STRING" id="1792845.BC343_11510"/>
<evidence type="ECO:0000256" key="1">
    <source>
        <dbReference type="PROSITE-ProRule" id="PRU00169"/>
    </source>
</evidence>
<dbReference type="PROSITE" id="PS50110">
    <property type="entry name" value="RESPONSE_REGULATORY"/>
    <property type="match status" value="1"/>
</dbReference>
<dbReference type="SUPFAM" id="SSF52172">
    <property type="entry name" value="CheY-like"/>
    <property type="match status" value="1"/>
</dbReference>
<dbReference type="GO" id="GO:0000160">
    <property type="term" value="P:phosphorelay signal transduction system"/>
    <property type="evidence" value="ECO:0007669"/>
    <property type="project" value="InterPro"/>
</dbReference>
<dbReference type="InterPro" id="IPR001789">
    <property type="entry name" value="Sig_transdc_resp-reg_receiver"/>
</dbReference>
<dbReference type="EMBL" id="MBTF01000034">
    <property type="protein sequence ID" value="OOQ58259.1"/>
    <property type="molecule type" value="Genomic_DNA"/>
</dbReference>
<dbReference type="InterPro" id="IPR052893">
    <property type="entry name" value="TCS_response_regulator"/>
</dbReference>